<dbReference type="CDD" id="cd01741">
    <property type="entry name" value="GATase1_1"/>
    <property type="match status" value="1"/>
</dbReference>
<protein>
    <submittedName>
        <fullName evidence="2">GMP synthase</fullName>
        <ecNumber evidence="2">6.3.5.2</ecNumber>
    </submittedName>
</protein>
<dbReference type="Gene3D" id="3.40.50.880">
    <property type="match status" value="1"/>
</dbReference>
<organism evidence="2 3">
    <name type="scientific">Hoeflea poritis</name>
    <dbReference type="NCBI Taxonomy" id="2993659"/>
    <lineage>
        <taxon>Bacteria</taxon>
        <taxon>Pseudomonadati</taxon>
        <taxon>Pseudomonadota</taxon>
        <taxon>Alphaproteobacteria</taxon>
        <taxon>Hyphomicrobiales</taxon>
        <taxon>Rhizobiaceae</taxon>
        <taxon>Hoeflea</taxon>
    </lineage>
</organism>
<dbReference type="InterPro" id="IPR044992">
    <property type="entry name" value="ChyE-like"/>
</dbReference>
<gene>
    <name evidence="2" type="ORF">OOZ53_19760</name>
</gene>
<keyword evidence="3" id="KW-1185">Reference proteome</keyword>
<proteinExistence type="predicted"/>
<sequence length="195" mass="21160">MATNSDLHNGSLRQIIVIEHDTQAEADNGLRHLARRGQAVRLVRPYLGEPLPMLDDRIAGVIIKGGPQYVTDLDRFPYLRDEMSFADGVMKRGVPLLGICLGAQMIARHLGALVGFHPQGHVAFGYYPMAATQAGADFIPDGMMTLSGNAQGFECPADAELLATGPLFANQAFRYGTSTVAVQFHPEVTRVILDQ</sequence>
<dbReference type="Pfam" id="PF00117">
    <property type="entry name" value="GATase"/>
    <property type="match status" value="1"/>
</dbReference>
<comment type="caution">
    <text evidence="2">The sequence shown here is derived from an EMBL/GenBank/DDBJ whole genome shotgun (WGS) entry which is preliminary data.</text>
</comment>
<dbReference type="EMBL" id="JAPJZH010000014">
    <property type="protein sequence ID" value="MDA4847607.1"/>
    <property type="molecule type" value="Genomic_DNA"/>
</dbReference>
<dbReference type="EC" id="6.3.5.2" evidence="2"/>
<dbReference type="SUPFAM" id="SSF52317">
    <property type="entry name" value="Class I glutamine amidotransferase-like"/>
    <property type="match status" value="1"/>
</dbReference>
<dbReference type="PANTHER" id="PTHR42695">
    <property type="entry name" value="GLUTAMINE AMIDOTRANSFERASE YLR126C-RELATED"/>
    <property type="match status" value="1"/>
</dbReference>
<keyword evidence="2" id="KW-0436">Ligase</keyword>
<name>A0ABT4VSA9_9HYPH</name>
<dbReference type="PROSITE" id="PS51273">
    <property type="entry name" value="GATASE_TYPE_1"/>
    <property type="match status" value="1"/>
</dbReference>
<dbReference type="PRINTS" id="PR00096">
    <property type="entry name" value="GATASE"/>
</dbReference>
<dbReference type="PANTHER" id="PTHR42695:SF5">
    <property type="entry name" value="GLUTAMINE AMIDOTRANSFERASE YLR126C-RELATED"/>
    <property type="match status" value="1"/>
</dbReference>
<dbReference type="RefSeq" id="WP_271091445.1">
    <property type="nucleotide sequence ID" value="NZ_JAPJZH010000014.1"/>
</dbReference>
<dbReference type="GO" id="GO:0003922">
    <property type="term" value="F:GMP synthase (glutamine-hydrolyzing) activity"/>
    <property type="evidence" value="ECO:0007669"/>
    <property type="project" value="UniProtKB-EC"/>
</dbReference>
<feature type="domain" description="Glutamine amidotransferase" evidence="1">
    <location>
        <begin position="30"/>
        <end position="189"/>
    </location>
</feature>
<evidence type="ECO:0000313" key="3">
    <source>
        <dbReference type="Proteomes" id="UP001148313"/>
    </source>
</evidence>
<reference evidence="2" key="1">
    <citation type="submission" date="2022-11" db="EMBL/GenBank/DDBJ databases">
        <title>Hoeflea poritis sp. nov., isolated from scleractinian coral Porites lutea.</title>
        <authorList>
            <person name="Zhang G."/>
            <person name="Wei Q."/>
            <person name="Cai L."/>
        </authorList>
    </citation>
    <scope>NUCLEOTIDE SEQUENCE</scope>
    <source>
        <strain evidence="2">E7-10</strain>
    </source>
</reference>
<accession>A0ABT4VSA9</accession>
<dbReference type="InterPro" id="IPR029062">
    <property type="entry name" value="Class_I_gatase-like"/>
</dbReference>
<dbReference type="Proteomes" id="UP001148313">
    <property type="component" value="Unassembled WGS sequence"/>
</dbReference>
<evidence type="ECO:0000259" key="1">
    <source>
        <dbReference type="Pfam" id="PF00117"/>
    </source>
</evidence>
<dbReference type="InterPro" id="IPR017926">
    <property type="entry name" value="GATASE"/>
</dbReference>
<evidence type="ECO:0000313" key="2">
    <source>
        <dbReference type="EMBL" id="MDA4847607.1"/>
    </source>
</evidence>